<protein>
    <submittedName>
        <fullName evidence="6">Succinate CoA transferase</fullName>
    </submittedName>
</protein>
<evidence type="ECO:0000313" key="6">
    <source>
        <dbReference type="EMBL" id="TXL57873.1"/>
    </source>
</evidence>
<dbReference type="Pfam" id="PF02550">
    <property type="entry name" value="AcetylCoA_hydro"/>
    <property type="match status" value="1"/>
</dbReference>
<reference evidence="6 7" key="1">
    <citation type="submission" date="2019-06" db="EMBL/GenBank/DDBJ databases">
        <title>Cerasibacillus sp. nov., isolated from maize field.</title>
        <authorList>
            <person name="Lin S.-Y."/>
            <person name="Tsai C.-F."/>
            <person name="Young C.-C."/>
        </authorList>
    </citation>
    <scope>NUCLEOTIDE SEQUENCE [LARGE SCALE GENOMIC DNA]</scope>
    <source>
        <strain evidence="6 7">CC-CFT480</strain>
    </source>
</reference>
<dbReference type="InterPro" id="IPR038460">
    <property type="entry name" value="AcetylCoA_hyd_C_sf"/>
</dbReference>
<dbReference type="Pfam" id="PF13336">
    <property type="entry name" value="AcetylCoA_hyd_C"/>
    <property type="match status" value="1"/>
</dbReference>
<dbReference type="Gene3D" id="3.30.750.70">
    <property type="entry name" value="4-hydroxybutyrate coenzyme like domains"/>
    <property type="match status" value="1"/>
</dbReference>
<dbReference type="OrthoDB" id="9801795at2"/>
<dbReference type="InterPro" id="IPR037171">
    <property type="entry name" value="NagB/RpiA_transferase-like"/>
</dbReference>
<sequence length="502" mass="55588">MEKDLQETIRNEDFLHKVVPVEEAITWIEDGMILGVSGFTLFGEPKLFLQKLAERGEQEDFKIDLYTGASMSESADGTMVENDLIRYRLPYQGNPILRKQINLGSVSYIDQHLSQTSETLRQGVIGPIDYAVIEATAITEDGLIIPSGSVGNSPIFIEHAENVIVEVNLNLPKEYEGLHDIYIPNAQGKRSPIPITDASDRIGDIGIRVDPDKVKGIIISNKNDSPSPLFEPNETTQIIANNLLTFLEEEVKSGRLTEELAPIQSGVGSVANAVLNGMKHSQFRNVVVASEVIQDGIFDLIEAGVVKFAYATAFSLSDKRVASLKSDLAKHCNKIMLRPQEISNHPEVIRRLGIIAFNTAIEADIYGNVNSTHINGTHMMNGIGGSGDFTRNSRISIFVTPSTAKDGRISTIVPFVSHVDHTNHDVDVIVTENGYVDMRGLAPREIAEQLIENCMHPQYREQAWSYFEEAKKKSGGNTPHILQKAHAWHLHFQKNGTMLLNK</sequence>
<dbReference type="InterPro" id="IPR003702">
    <property type="entry name" value="ActCoA_hydro_N"/>
</dbReference>
<dbReference type="NCBIfam" id="TIGR03458">
    <property type="entry name" value="YgfH_subfam"/>
    <property type="match status" value="1"/>
</dbReference>
<accession>A0A5C8NG29</accession>
<feature type="binding site" evidence="3">
    <location>
        <position position="361"/>
    </location>
    <ligand>
        <name>CoA</name>
        <dbReference type="ChEBI" id="CHEBI:57287"/>
    </ligand>
</feature>
<feature type="domain" description="Acetyl-CoA hydrolase/transferase C-terminal" evidence="5">
    <location>
        <begin position="331"/>
        <end position="462"/>
    </location>
</feature>
<comment type="caution">
    <text evidence="6">The sequence shown here is derived from an EMBL/GenBank/DDBJ whole genome shotgun (WGS) entry which is preliminary data.</text>
</comment>
<evidence type="ECO:0000259" key="4">
    <source>
        <dbReference type="Pfam" id="PF02550"/>
    </source>
</evidence>
<dbReference type="Gene3D" id="3.40.1080.20">
    <property type="entry name" value="Acetyl-CoA hydrolase/transferase C-terminal domain"/>
    <property type="match status" value="1"/>
</dbReference>
<dbReference type="RefSeq" id="WP_147670698.1">
    <property type="nucleotide sequence ID" value="NZ_VDUW01000016.1"/>
</dbReference>
<keyword evidence="7" id="KW-1185">Reference proteome</keyword>
<dbReference type="FunFam" id="3.40.1080.20:FF:000001">
    <property type="entry name" value="Acetyl-CoA hydrolase Ach1"/>
    <property type="match status" value="1"/>
</dbReference>
<dbReference type="GO" id="GO:0006084">
    <property type="term" value="P:acetyl-CoA metabolic process"/>
    <property type="evidence" value="ECO:0007669"/>
    <property type="project" value="InterPro"/>
</dbReference>
<dbReference type="PANTHER" id="PTHR43609:SF1">
    <property type="entry name" value="ACETYL-COA HYDROLASE"/>
    <property type="match status" value="1"/>
</dbReference>
<feature type="domain" description="Acetyl-CoA hydrolase/transferase N-terminal" evidence="4">
    <location>
        <begin position="11"/>
        <end position="216"/>
    </location>
</feature>
<comment type="similarity">
    <text evidence="1">Belongs to the acetyl-CoA hydrolase/transferase family.</text>
</comment>
<name>A0A5C8NG29_9BACI</name>
<dbReference type="AlphaFoldDB" id="A0A5C8NG29"/>
<feature type="binding site" evidence="3">
    <location>
        <begin position="266"/>
        <end position="270"/>
    </location>
    <ligand>
        <name>CoA</name>
        <dbReference type="ChEBI" id="CHEBI:57287"/>
    </ligand>
</feature>
<feature type="binding site" evidence="3">
    <location>
        <position position="405"/>
    </location>
    <ligand>
        <name>CoA</name>
        <dbReference type="ChEBI" id="CHEBI:57287"/>
    </ligand>
</feature>
<dbReference type="Gene3D" id="3.40.1080.10">
    <property type="entry name" value="Glutaconate Coenzyme A-transferase"/>
    <property type="match status" value="1"/>
</dbReference>
<dbReference type="EMBL" id="VDUW01000016">
    <property type="protein sequence ID" value="TXL57873.1"/>
    <property type="molecule type" value="Genomic_DNA"/>
</dbReference>
<dbReference type="GO" id="GO:0006083">
    <property type="term" value="P:acetate metabolic process"/>
    <property type="evidence" value="ECO:0007669"/>
    <property type="project" value="InterPro"/>
</dbReference>
<gene>
    <name evidence="6" type="ORF">FHP05_14670</name>
</gene>
<dbReference type="InterPro" id="IPR017821">
    <property type="entry name" value="Succinate_CoA_transferase"/>
</dbReference>
<dbReference type="SUPFAM" id="SSF100950">
    <property type="entry name" value="NagB/RpiA/CoA transferase-like"/>
    <property type="match status" value="2"/>
</dbReference>
<evidence type="ECO:0000256" key="1">
    <source>
        <dbReference type="ARBA" id="ARBA00009632"/>
    </source>
</evidence>
<keyword evidence="6" id="KW-0808">Transferase</keyword>
<dbReference type="GO" id="GO:0003986">
    <property type="term" value="F:acetyl-CoA hydrolase activity"/>
    <property type="evidence" value="ECO:0007669"/>
    <property type="project" value="TreeGrafter"/>
</dbReference>
<feature type="active site" description="5-glutamyl coenzyme A thioester intermediate" evidence="2">
    <location>
        <position position="291"/>
    </location>
</feature>
<proteinExistence type="inferred from homology"/>
<organism evidence="6 7">
    <name type="scientific">Cerasibacillus terrae</name>
    <dbReference type="NCBI Taxonomy" id="2498845"/>
    <lineage>
        <taxon>Bacteria</taxon>
        <taxon>Bacillati</taxon>
        <taxon>Bacillota</taxon>
        <taxon>Bacilli</taxon>
        <taxon>Bacillales</taxon>
        <taxon>Bacillaceae</taxon>
        <taxon>Cerasibacillus</taxon>
    </lineage>
</organism>
<dbReference type="PANTHER" id="PTHR43609">
    <property type="entry name" value="ACETYL-COA HYDROLASE"/>
    <property type="match status" value="1"/>
</dbReference>
<dbReference type="InterPro" id="IPR046433">
    <property type="entry name" value="ActCoA_hydro"/>
</dbReference>
<dbReference type="InterPro" id="IPR026888">
    <property type="entry name" value="AcetylCoA_hyd_C"/>
</dbReference>
<evidence type="ECO:0000313" key="7">
    <source>
        <dbReference type="Proteomes" id="UP000321574"/>
    </source>
</evidence>
<evidence type="ECO:0000256" key="3">
    <source>
        <dbReference type="PIRSR" id="PIRSR617821-2"/>
    </source>
</evidence>
<feature type="binding site" evidence="3">
    <location>
        <position position="381"/>
    </location>
    <ligand>
        <name>CoA</name>
        <dbReference type="ChEBI" id="CHEBI:57287"/>
    </ligand>
</feature>
<dbReference type="Proteomes" id="UP000321574">
    <property type="component" value="Unassembled WGS sequence"/>
</dbReference>
<feature type="binding site" evidence="3">
    <location>
        <position position="385"/>
    </location>
    <ligand>
        <name>CoA</name>
        <dbReference type="ChEBI" id="CHEBI:57287"/>
    </ligand>
</feature>
<evidence type="ECO:0000256" key="2">
    <source>
        <dbReference type="PIRSR" id="PIRSR617821-1"/>
    </source>
</evidence>
<evidence type="ECO:0000259" key="5">
    <source>
        <dbReference type="Pfam" id="PF13336"/>
    </source>
</evidence>
<dbReference type="GO" id="GO:0008775">
    <property type="term" value="F:acetate CoA-transferase activity"/>
    <property type="evidence" value="ECO:0007669"/>
    <property type="project" value="InterPro"/>
</dbReference>